<dbReference type="SUPFAM" id="SSF53649">
    <property type="entry name" value="Alkaline phosphatase-like"/>
    <property type="match status" value="1"/>
</dbReference>
<dbReference type="STRING" id="454171.CP488_01118"/>
<accession>S0EUA2</accession>
<protein>
    <submittedName>
        <fullName evidence="2">Arylsulfatase A and related enzymes</fullName>
    </submittedName>
</protein>
<dbReference type="HOGENOM" id="CLU_006332_14_1_0"/>
<gene>
    <name evidence="2" type="ORF">CCALI_00042</name>
</gene>
<evidence type="ECO:0000259" key="1">
    <source>
        <dbReference type="Pfam" id="PF00884"/>
    </source>
</evidence>
<dbReference type="OrthoDB" id="9762324at2"/>
<reference evidence="3" key="1">
    <citation type="submission" date="2013-03" db="EMBL/GenBank/DDBJ databases">
        <title>Genome sequence of Chthonomonas calidirosea, the first sequenced genome from the Armatimonadetes phylum (formally candidate division OP10).</title>
        <authorList>
            <person name="Lee K.C.Y."/>
            <person name="Morgan X.C."/>
            <person name="Dunfield P.F."/>
            <person name="Tamas I."/>
            <person name="Houghton K.M."/>
            <person name="Vyssotski M."/>
            <person name="Ryan J.L.J."/>
            <person name="Lagutin K."/>
            <person name="McDonald I.R."/>
            <person name="Stott M.B."/>
        </authorList>
    </citation>
    <scope>NUCLEOTIDE SEQUENCE [LARGE SCALE GENOMIC DNA]</scope>
    <source>
        <strain evidence="3">DSM 23976 / ICMP 18418 / T49</strain>
    </source>
</reference>
<dbReference type="KEGG" id="ccz:CCALI_00042"/>
<dbReference type="Pfam" id="PF00884">
    <property type="entry name" value="Sulfatase"/>
    <property type="match status" value="1"/>
</dbReference>
<dbReference type="PATRIC" id="fig|1303518.3.peg.44"/>
<dbReference type="InParanoid" id="S0EUA2"/>
<dbReference type="PANTHER" id="PTHR43751">
    <property type="entry name" value="SULFATASE"/>
    <property type="match status" value="1"/>
</dbReference>
<organism evidence="2 3">
    <name type="scientific">Chthonomonas calidirosea (strain DSM 23976 / ICMP 18418 / T49)</name>
    <dbReference type="NCBI Taxonomy" id="1303518"/>
    <lineage>
        <taxon>Bacteria</taxon>
        <taxon>Bacillati</taxon>
        <taxon>Armatimonadota</taxon>
        <taxon>Chthonomonadia</taxon>
        <taxon>Chthonomonadales</taxon>
        <taxon>Chthonomonadaceae</taxon>
        <taxon>Chthonomonas</taxon>
    </lineage>
</organism>
<sequence length="449" mass="51080">MPEKSPNLLIFAVDSLRADHCSCYGYHRLTTPHIDRLAARGVRFQNHFSPYIPTTPAYTTILTGRDVMAHEMVSLTPKGPIAPDIPTLPELLREEAGYASIRVGFAGDFFRGFDKYVSYDEGWLAWPDRPARKAENLNQVALPALEELVRNGSPWLLFIRHMDPHAPYLPPPPFDSLFYGKDPTDPNLPDTMGPVRNFPPFADFHLSWMPEGIRDIAHPVAMYDGALAYMDACIAVLLNRLEELGQAEDTLIVFTADHGETLTEHDCYFDHHGLYEPTIHVPLILCQPSRLPQGKLISGITLHQDLVPSLLEYVGLEVAVKARTFDGKSVLPLLRGERATNYSEFYLTECTWMRKRGWRTAEWKLIDALEPDFHQKPPVELYNLVEDPGENVNLAEREPEVLNLLKRRMMAWVNRRIDETGKPDPILQYHLGLDKRIGSIATAKRLQER</sequence>
<proteinExistence type="predicted"/>
<name>S0EUA2_CHTCT</name>
<dbReference type="PANTHER" id="PTHR43751:SF3">
    <property type="entry name" value="SULFATASE N-TERMINAL DOMAIN-CONTAINING PROTEIN"/>
    <property type="match status" value="1"/>
</dbReference>
<dbReference type="EMBL" id="HF951689">
    <property type="protein sequence ID" value="CCW33882.1"/>
    <property type="molecule type" value="Genomic_DNA"/>
</dbReference>
<dbReference type="InterPro" id="IPR017850">
    <property type="entry name" value="Alkaline_phosphatase_core_sf"/>
</dbReference>
<dbReference type="AlphaFoldDB" id="S0EUA2"/>
<dbReference type="RefSeq" id="WP_016481446.1">
    <property type="nucleotide sequence ID" value="NC_021487.1"/>
</dbReference>
<evidence type="ECO:0000313" key="2">
    <source>
        <dbReference type="EMBL" id="CCW33882.1"/>
    </source>
</evidence>
<feature type="domain" description="Sulfatase N-terminal" evidence="1">
    <location>
        <begin position="6"/>
        <end position="315"/>
    </location>
</feature>
<dbReference type="InterPro" id="IPR000917">
    <property type="entry name" value="Sulfatase_N"/>
</dbReference>
<evidence type="ECO:0000313" key="3">
    <source>
        <dbReference type="Proteomes" id="UP000014227"/>
    </source>
</evidence>
<dbReference type="InterPro" id="IPR052701">
    <property type="entry name" value="GAG_Ulvan_Degrading_Sulfatases"/>
</dbReference>
<dbReference type="Proteomes" id="UP000014227">
    <property type="component" value="Chromosome I"/>
</dbReference>
<keyword evidence="3" id="KW-1185">Reference proteome</keyword>
<dbReference type="eggNOG" id="COG3119">
    <property type="taxonomic scope" value="Bacteria"/>
</dbReference>
<dbReference type="Gene3D" id="3.40.720.10">
    <property type="entry name" value="Alkaline Phosphatase, subunit A"/>
    <property type="match status" value="1"/>
</dbReference>
<dbReference type="CDD" id="cd16148">
    <property type="entry name" value="sulfatase_like"/>
    <property type="match status" value="1"/>
</dbReference>